<evidence type="ECO:0000313" key="3">
    <source>
        <dbReference type="EMBL" id="MDR6525045.1"/>
    </source>
</evidence>
<dbReference type="EMBL" id="QNUF01000027">
    <property type="protein sequence ID" value="REC72621.1"/>
    <property type="molecule type" value="Genomic_DNA"/>
</dbReference>
<dbReference type="Pfam" id="PF01177">
    <property type="entry name" value="Asp_Glu_race"/>
    <property type="match status" value="1"/>
</dbReference>
<dbReference type="EMBL" id="JAVDQY010000001">
    <property type="protein sequence ID" value="MDR6525045.1"/>
    <property type="molecule type" value="Genomic_DNA"/>
</dbReference>
<sequence length="235" mass="26162">MKKLGLVGGISWASTLDYYRLLNEGINQELGGLNFAECIIYSVNFNYFQQFNADYDWNATFDLLFDAAQNLKKSGAEAIVLCANTAHIVADRMEELIGLPLIHITTATANAVNRKGLKKVGLLGTSYTMELDFYKDKLIEGGLEPLIPESSEDRDYIEDILRNELSRGIINPETKKKYLTIIQGLIDRGAEGIILGCTEIPLLIKQEDVSVPVFDTIKIHVDAAVEFAVSKQKIE</sequence>
<organism evidence="3 6">
    <name type="scientific">Chryseobacterium rhizosphaerae</name>
    <dbReference type="NCBI Taxonomy" id="395937"/>
    <lineage>
        <taxon>Bacteria</taxon>
        <taxon>Pseudomonadati</taxon>
        <taxon>Bacteroidota</taxon>
        <taxon>Flavobacteriia</taxon>
        <taxon>Flavobacteriales</taxon>
        <taxon>Weeksellaceae</taxon>
        <taxon>Chryseobacterium group</taxon>
        <taxon>Chryseobacterium</taxon>
    </lineage>
</organism>
<dbReference type="InterPro" id="IPR015942">
    <property type="entry name" value="Asp/Glu/hydantoin_racemase"/>
</dbReference>
<dbReference type="PANTHER" id="PTHR21198:SF7">
    <property type="entry name" value="ASPARTATE-GLUTAMATE RACEMASE FAMILY"/>
    <property type="match status" value="1"/>
</dbReference>
<dbReference type="Proteomes" id="UP000256491">
    <property type="component" value="Unassembled WGS sequence"/>
</dbReference>
<dbReference type="RefSeq" id="WP_084084172.1">
    <property type="nucleotide sequence ID" value="NZ_BJYH01000052.1"/>
</dbReference>
<dbReference type="PROSITE" id="PS00924">
    <property type="entry name" value="ASP_GLU_RACEMASE_2"/>
    <property type="match status" value="1"/>
</dbReference>
<dbReference type="Gene3D" id="3.40.50.1860">
    <property type="match status" value="2"/>
</dbReference>
<reference evidence="4 5" key="1">
    <citation type="journal article" date="2010" name="Syst. Appl. Microbiol.">
        <title>Four new species of Chryseobacterium from the rhizosphere of coastal sand dune plants, Chryseobacterium elymi sp. nov., Chryseobacterium hagamense sp. nov., Chryseobacterium lathyri sp. nov. and Chryseobacterium rhizosphaerae sp. nov.</title>
        <authorList>
            <person name="Cho S.H."/>
            <person name="Lee K.S."/>
            <person name="Shin D.S."/>
            <person name="Han J.H."/>
            <person name="Park K.S."/>
            <person name="Lee C.H."/>
            <person name="Park K.H."/>
            <person name="Kim S.B."/>
        </authorList>
    </citation>
    <scope>NUCLEOTIDE SEQUENCE [LARGE SCALE GENOMIC DNA]</scope>
    <source>
        <strain evidence="4 5">KCTC 22548</strain>
    </source>
</reference>
<dbReference type="Proteomes" id="UP001184861">
    <property type="component" value="Unassembled WGS sequence"/>
</dbReference>
<accession>A0AAE3Y6Y3</accession>
<keyword evidence="5" id="KW-1185">Reference proteome</keyword>
<dbReference type="InterPro" id="IPR033134">
    <property type="entry name" value="Asp/Glu_racemase_AS_2"/>
</dbReference>
<dbReference type="PANTHER" id="PTHR21198">
    <property type="entry name" value="GLUTAMATE RACEMASE"/>
    <property type="match status" value="1"/>
</dbReference>
<name>A0AAE3Y6Y3_9FLAO</name>
<dbReference type="GO" id="GO:0047689">
    <property type="term" value="F:aspartate racemase activity"/>
    <property type="evidence" value="ECO:0007669"/>
    <property type="project" value="UniProtKB-EC"/>
</dbReference>
<dbReference type="NCBIfam" id="TIGR00035">
    <property type="entry name" value="asp_race"/>
    <property type="match status" value="1"/>
</dbReference>
<evidence type="ECO:0000256" key="2">
    <source>
        <dbReference type="ARBA" id="ARBA00023235"/>
    </source>
</evidence>
<dbReference type="InterPro" id="IPR004380">
    <property type="entry name" value="Asp_race"/>
</dbReference>
<dbReference type="SUPFAM" id="SSF53681">
    <property type="entry name" value="Aspartate/glutamate racemase"/>
    <property type="match status" value="2"/>
</dbReference>
<evidence type="ECO:0000313" key="6">
    <source>
        <dbReference type="Proteomes" id="UP001184861"/>
    </source>
</evidence>
<protein>
    <submittedName>
        <fullName evidence="3">Aspartate racemase</fullName>
        <ecNumber evidence="3">5.1.1.13</ecNumber>
    </submittedName>
    <submittedName>
        <fullName evidence="4">Aspartate/glutamate racemase family protein</fullName>
    </submittedName>
</protein>
<reference evidence="4" key="2">
    <citation type="submission" date="2018-06" db="EMBL/GenBank/DDBJ databases">
        <authorList>
            <person name="Newman J.D."/>
            <person name="Hugo C.J."/>
            <person name="Kriek I.-M."/>
            <person name="Nel L."/>
        </authorList>
    </citation>
    <scope>NUCLEOTIDE SEQUENCE</scope>
    <source>
        <strain evidence="4">KCTC 22548</strain>
    </source>
</reference>
<gene>
    <name evidence="4" type="ORF">DRF57_18855</name>
    <name evidence="3" type="ORF">J2787_000415</name>
</gene>
<dbReference type="EC" id="5.1.1.13" evidence="3"/>
<dbReference type="InterPro" id="IPR001920">
    <property type="entry name" value="Asp/Glu_race"/>
</dbReference>
<reference evidence="3" key="3">
    <citation type="submission" date="2023-07" db="EMBL/GenBank/DDBJ databases">
        <title>Sorghum-associated microbial communities from plants grown in Nebraska, USA.</title>
        <authorList>
            <person name="Schachtman D."/>
        </authorList>
    </citation>
    <scope>NUCLEOTIDE SEQUENCE</scope>
    <source>
        <strain evidence="3">DS2360</strain>
    </source>
</reference>
<evidence type="ECO:0000313" key="4">
    <source>
        <dbReference type="EMBL" id="REC72621.1"/>
    </source>
</evidence>
<evidence type="ECO:0000313" key="5">
    <source>
        <dbReference type="Proteomes" id="UP000256491"/>
    </source>
</evidence>
<dbReference type="AlphaFoldDB" id="A0AAE3Y6Y3"/>
<proteinExistence type="inferred from homology"/>
<keyword evidence="2 3" id="KW-0413">Isomerase</keyword>
<evidence type="ECO:0000256" key="1">
    <source>
        <dbReference type="ARBA" id="ARBA00007847"/>
    </source>
</evidence>
<comment type="similarity">
    <text evidence="1">Belongs to the aspartate/glutamate racemases family.</text>
</comment>
<comment type="caution">
    <text evidence="3">The sequence shown here is derived from an EMBL/GenBank/DDBJ whole genome shotgun (WGS) entry which is preliminary data.</text>
</comment>